<evidence type="ECO:0000256" key="6">
    <source>
        <dbReference type="ARBA" id="ARBA00023136"/>
    </source>
</evidence>
<keyword evidence="10" id="KW-1185">Reference proteome</keyword>
<evidence type="ECO:0000259" key="8">
    <source>
        <dbReference type="PROSITE" id="PS50928"/>
    </source>
</evidence>
<dbReference type="KEGG" id="fpn:ABE65_004485"/>
<comment type="subcellular location">
    <subcellularLocation>
        <location evidence="1 7">Cell membrane</location>
        <topology evidence="1 7">Multi-pass membrane protein</topology>
    </subcellularLocation>
</comment>
<dbReference type="CDD" id="cd06261">
    <property type="entry name" value="TM_PBP2"/>
    <property type="match status" value="1"/>
</dbReference>
<reference evidence="9 10" key="1">
    <citation type="submission" date="2016-04" db="EMBL/GenBank/DDBJ databases">
        <title>Complete genome sequence of Fictibacillus phosphorivorans G25-29, a strain toxic to nematodes.</title>
        <authorList>
            <person name="Zheng Z."/>
        </authorList>
    </citation>
    <scope>NUCLEOTIDE SEQUENCE [LARGE SCALE GENOMIC DNA]</scope>
    <source>
        <strain evidence="9 10">G25-29</strain>
    </source>
</reference>
<feature type="transmembrane region" description="Helical" evidence="7">
    <location>
        <begin position="212"/>
        <end position="233"/>
    </location>
</feature>
<evidence type="ECO:0000256" key="4">
    <source>
        <dbReference type="ARBA" id="ARBA00022692"/>
    </source>
</evidence>
<dbReference type="GO" id="GO:0010438">
    <property type="term" value="P:cellular response to sulfur starvation"/>
    <property type="evidence" value="ECO:0007669"/>
    <property type="project" value="TreeGrafter"/>
</dbReference>
<feature type="transmembrane region" description="Helical" evidence="7">
    <location>
        <begin position="123"/>
        <end position="143"/>
    </location>
</feature>
<feature type="transmembrane region" description="Helical" evidence="7">
    <location>
        <begin position="91"/>
        <end position="111"/>
    </location>
</feature>
<sequence>MISETHKWKVAQRASPQKLSSSRGIFQIGKCVLIGSILPIILLVVWEIAARTGLLAAHLLPAPTIILEKIISMYQDGSLFGHISITLTRVFLGFAIGTGAAVVIGAIVGYAKTAERLLDPLFQAIRSIPSLAWVPLFILWMGIGEPSKISLIAVGVFFPVYLNIVAGIQGVDRKLIEVGRIYQLTPYQLTKRIILPAALPSFITGMRSGLGLGWMFVVAAELMGASEGLGYLLVVGQNTYSPDTVIASILLFAVLGKITDAVLKWVEHRSLKWQDSMTNQG</sequence>
<feature type="domain" description="ABC transmembrane type-1" evidence="8">
    <location>
        <begin position="79"/>
        <end position="263"/>
    </location>
</feature>
<keyword evidence="5 7" id="KW-1133">Transmembrane helix</keyword>
<keyword evidence="3" id="KW-1003">Cell membrane</keyword>
<keyword evidence="6 7" id="KW-0472">Membrane</keyword>
<dbReference type="PANTHER" id="PTHR30151">
    <property type="entry name" value="ALKANE SULFONATE ABC TRANSPORTER-RELATED, MEMBRANE SUBUNIT"/>
    <property type="match status" value="1"/>
</dbReference>
<dbReference type="PROSITE" id="PS50928">
    <property type="entry name" value="ABC_TM1"/>
    <property type="match status" value="1"/>
</dbReference>
<evidence type="ECO:0000313" key="9">
    <source>
        <dbReference type="EMBL" id="ANC76106.1"/>
    </source>
</evidence>
<dbReference type="SUPFAM" id="SSF161098">
    <property type="entry name" value="MetI-like"/>
    <property type="match status" value="1"/>
</dbReference>
<feature type="transmembrane region" description="Helical" evidence="7">
    <location>
        <begin position="53"/>
        <end position="71"/>
    </location>
</feature>
<dbReference type="Proteomes" id="UP000076623">
    <property type="component" value="Chromosome"/>
</dbReference>
<evidence type="ECO:0000256" key="7">
    <source>
        <dbReference type="RuleBase" id="RU363032"/>
    </source>
</evidence>
<keyword evidence="2 7" id="KW-0813">Transport</keyword>
<name>A0A160IK04_9BACL</name>
<protein>
    <submittedName>
        <fullName evidence="9">ABC transporter permease</fullName>
    </submittedName>
</protein>
<accession>A0A160IK04</accession>
<gene>
    <name evidence="9" type="ORF">ABE65_004485</name>
</gene>
<comment type="similarity">
    <text evidence="7">Belongs to the binding-protein-dependent transport system permease family.</text>
</comment>
<dbReference type="Pfam" id="PF00528">
    <property type="entry name" value="BPD_transp_1"/>
    <property type="match status" value="1"/>
</dbReference>
<evidence type="ECO:0000313" key="10">
    <source>
        <dbReference type="Proteomes" id="UP000076623"/>
    </source>
</evidence>
<proteinExistence type="inferred from homology"/>
<dbReference type="EMBL" id="CP015378">
    <property type="protein sequence ID" value="ANC76106.1"/>
    <property type="molecule type" value="Genomic_DNA"/>
</dbReference>
<dbReference type="RefSeq" id="WP_066391759.1">
    <property type="nucleotide sequence ID" value="NZ_CP015378.1"/>
</dbReference>
<organism evidence="9 10">
    <name type="scientific">Fictibacillus phosphorivorans</name>
    <dbReference type="NCBI Taxonomy" id="1221500"/>
    <lineage>
        <taxon>Bacteria</taxon>
        <taxon>Bacillati</taxon>
        <taxon>Bacillota</taxon>
        <taxon>Bacilli</taxon>
        <taxon>Bacillales</taxon>
        <taxon>Fictibacillaceae</taxon>
        <taxon>Fictibacillus</taxon>
    </lineage>
</organism>
<evidence type="ECO:0000256" key="2">
    <source>
        <dbReference type="ARBA" id="ARBA00022448"/>
    </source>
</evidence>
<feature type="transmembrane region" description="Helical" evidence="7">
    <location>
        <begin position="25"/>
        <end position="46"/>
    </location>
</feature>
<dbReference type="InterPro" id="IPR000515">
    <property type="entry name" value="MetI-like"/>
</dbReference>
<keyword evidence="4 7" id="KW-0812">Transmembrane</keyword>
<feature type="transmembrane region" description="Helical" evidence="7">
    <location>
        <begin position="149"/>
        <end position="171"/>
    </location>
</feature>
<dbReference type="GO" id="GO:0005886">
    <property type="term" value="C:plasma membrane"/>
    <property type="evidence" value="ECO:0007669"/>
    <property type="project" value="UniProtKB-SubCell"/>
</dbReference>
<evidence type="ECO:0000256" key="3">
    <source>
        <dbReference type="ARBA" id="ARBA00022475"/>
    </source>
</evidence>
<dbReference type="GO" id="GO:0042918">
    <property type="term" value="P:alkanesulfonate transmembrane transport"/>
    <property type="evidence" value="ECO:0007669"/>
    <property type="project" value="UniProtKB-ARBA"/>
</dbReference>
<dbReference type="FunFam" id="1.10.3720.10:FF:000003">
    <property type="entry name" value="Aliphatic sulfonate ABC transporter permease"/>
    <property type="match status" value="1"/>
</dbReference>
<dbReference type="AlphaFoldDB" id="A0A160IK04"/>
<evidence type="ECO:0000256" key="1">
    <source>
        <dbReference type="ARBA" id="ARBA00004651"/>
    </source>
</evidence>
<evidence type="ECO:0000256" key="5">
    <source>
        <dbReference type="ARBA" id="ARBA00022989"/>
    </source>
</evidence>
<dbReference type="PANTHER" id="PTHR30151:SF39">
    <property type="entry name" value="ABC TRANSPORTER PERMEASE PROTEIN"/>
    <property type="match status" value="1"/>
</dbReference>
<dbReference type="STRING" id="1221500.ABE65_004485"/>
<dbReference type="Gene3D" id="1.10.3720.10">
    <property type="entry name" value="MetI-like"/>
    <property type="match status" value="1"/>
</dbReference>
<feature type="transmembrane region" description="Helical" evidence="7">
    <location>
        <begin position="245"/>
        <end position="263"/>
    </location>
</feature>
<dbReference type="InterPro" id="IPR035906">
    <property type="entry name" value="MetI-like_sf"/>
</dbReference>